<evidence type="ECO:0000313" key="5">
    <source>
        <dbReference type="Proteomes" id="UP000184522"/>
    </source>
</evidence>
<name>A0A1M5NS22_9FLAO</name>
<evidence type="ECO:0000256" key="1">
    <source>
        <dbReference type="SAM" id="Phobius"/>
    </source>
</evidence>
<accession>A0A1M5NS22</accession>
<gene>
    <name evidence="4" type="ORF">SAMN05444148_1283</name>
</gene>
<evidence type="ECO:0000256" key="2">
    <source>
        <dbReference type="SAM" id="SignalP"/>
    </source>
</evidence>
<dbReference type="AlphaFoldDB" id="A0A1M5NS22"/>
<keyword evidence="1" id="KW-0812">Transmembrane</keyword>
<evidence type="ECO:0000313" key="4">
    <source>
        <dbReference type="EMBL" id="SHG92376.1"/>
    </source>
</evidence>
<organism evidence="4 5">
    <name type="scientific">Winogradskyella jejuensis</name>
    <dbReference type="NCBI Taxonomy" id="1089305"/>
    <lineage>
        <taxon>Bacteria</taxon>
        <taxon>Pseudomonadati</taxon>
        <taxon>Bacteroidota</taxon>
        <taxon>Flavobacteriia</taxon>
        <taxon>Flavobacteriales</taxon>
        <taxon>Flavobacteriaceae</taxon>
        <taxon>Winogradskyella</taxon>
    </lineage>
</organism>
<dbReference type="EMBL" id="FQWS01000001">
    <property type="protein sequence ID" value="SHG92376.1"/>
    <property type="molecule type" value="Genomic_DNA"/>
</dbReference>
<dbReference type="SUPFAM" id="SSF48452">
    <property type="entry name" value="TPR-like"/>
    <property type="match status" value="1"/>
</dbReference>
<protein>
    <submittedName>
        <fullName evidence="4">CHAT domain-containing protein</fullName>
    </submittedName>
</protein>
<evidence type="ECO:0000259" key="3">
    <source>
        <dbReference type="Pfam" id="PF12770"/>
    </source>
</evidence>
<feature type="signal peptide" evidence="2">
    <location>
        <begin position="1"/>
        <end position="22"/>
    </location>
</feature>
<sequence length="862" mass="99482">MKNLFFLLFVLSISLCFSQTLEEDIYASTEQFYSEPNLKNLQILNTEIKIYEPQLKTEDEYFAFINLIVNKAFYLSENNYLKQAISAYEKAHQLYTKNKVYSYDIVEYCLIPLGILYHKTNAYIKAENITKHYISLAKQQDNKTQQISGSINLAKLYQSLNKHKSVISIVDKTLEFDGISKSQLQRLHSIKQTSLLLMKTNQDTLLLDGDIVFNTRDNLESLEQNYQLAKEKEDYKKAYSYFNQIKNKHLKNKLTSKREFARLSFEEAQLLYLLNEPNKALNELKNTLAILVPGFKTNQSLNETDLYPENTFIDVFDLLAAIEQNPTKKLLNYNLSFYVASLLDKETTNEESYFIKARANKNRSEKCIDILYQLYENKKSTSIIEQAINFAERNKVSYLKNNSIRKELLEKYSNNDTLLVKENQLLKEQKLLINRLLNFSTNQSYLKKQDSIRSRLIEISTTLKSLKETIDKKYAIRTTEIITLESITSKLQKSKTGIVEYFYGKNAIYQFVFTKKDYAFNKIPIDATRTQEIVDFIGYFNDASKITNDIQAFTKDAYSIYRLLNFEAINSIDKAVVIPDGFINFIPFETLLTEKTATTAFSKMPFVIKNQALAYNSSLLFYLRNETERVDDNLLGVFPVFKNSNQELIYTIDEAEAIEKQIPSKLLMHQFATKKNFINQAKDYSILHISTHASSGDFFKPATLSFSDGDLSLNNLYALNLKPNLVVLSACETGVGKLLKGEGVMSVASGFQYAGAENILFSLWQINDLSTSKIITEFYNHFSEGKSAIFSNKQSKIDYLNNETISNAKKSPYYWGAFIFYGDLQELKSSQQHNYLLVFGVLAVLIILFLAFKFYDRNARHT</sequence>
<keyword evidence="2" id="KW-0732">Signal</keyword>
<dbReference type="PANTHER" id="PTHR10098">
    <property type="entry name" value="RAPSYN-RELATED"/>
    <property type="match status" value="1"/>
</dbReference>
<dbReference type="RefSeq" id="WP_159432642.1">
    <property type="nucleotide sequence ID" value="NZ_FQWS01000001.1"/>
</dbReference>
<dbReference type="InterPro" id="IPR011990">
    <property type="entry name" value="TPR-like_helical_dom_sf"/>
</dbReference>
<proteinExistence type="predicted"/>
<dbReference type="Gene3D" id="1.25.40.10">
    <property type="entry name" value="Tetratricopeptide repeat domain"/>
    <property type="match status" value="1"/>
</dbReference>
<feature type="transmembrane region" description="Helical" evidence="1">
    <location>
        <begin position="835"/>
        <end position="855"/>
    </location>
</feature>
<feature type="chain" id="PRO_5012680301" evidence="2">
    <location>
        <begin position="23"/>
        <end position="862"/>
    </location>
</feature>
<reference evidence="5" key="1">
    <citation type="submission" date="2016-11" db="EMBL/GenBank/DDBJ databases">
        <authorList>
            <person name="Varghese N."/>
            <person name="Submissions S."/>
        </authorList>
    </citation>
    <scope>NUCLEOTIDE SEQUENCE [LARGE SCALE GENOMIC DNA]</scope>
    <source>
        <strain evidence="5">DSM 25330</strain>
    </source>
</reference>
<keyword evidence="5" id="KW-1185">Reference proteome</keyword>
<dbReference type="Pfam" id="PF12770">
    <property type="entry name" value="CHAT"/>
    <property type="match status" value="1"/>
</dbReference>
<keyword evidence="1" id="KW-0472">Membrane</keyword>
<dbReference type="Proteomes" id="UP000184522">
    <property type="component" value="Unassembled WGS sequence"/>
</dbReference>
<keyword evidence="1" id="KW-1133">Transmembrane helix</keyword>
<dbReference type="InterPro" id="IPR024983">
    <property type="entry name" value="CHAT_dom"/>
</dbReference>
<dbReference type="STRING" id="1089305.SAMN05444148_1283"/>
<dbReference type="PANTHER" id="PTHR10098:SF112">
    <property type="entry name" value="SLR0380 PROTEIN"/>
    <property type="match status" value="1"/>
</dbReference>
<feature type="domain" description="CHAT" evidence="3">
    <location>
        <begin position="570"/>
        <end position="823"/>
    </location>
</feature>
<dbReference type="OrthoDB" id="9771112at2"/>